<feature type="domain" description="AFP-like" evidence="1">
    <location>
        <begin position="299"/>
        <end position="359"/>
    </location>
</feature>
<dbReference type="SUPFAM" id="SSF51569">
    <property type="entry name" value="Aldolase"/>
    <property type="match status" value="1"/>
</dbReference>
<dbReference type="InterPro" id="IPR051690">
    <property type="entry name" value="PseI-like"/>
</dbReference>
<reference evidence="3" key="2">
    <citation type="submission" date="2017-09" db="EMBL/GenBank/DDBJ databases">
        <authorList>
            <person name="Perez-Cataluna A."/>
            <person name="Figueras M.J."/>
            <person name="Salas-Masso N."/>
        </authorList>
    </citation>
    <scope>NUCLEOTIDE SEQUENCE</scope>
    <source>
        <strain evidence="3">CECT 7727</strain>
    </source>
</reference>
<dbReference type="Gene3D" id="3.20.20.70">
    <property type="entry name" value="Aldolase class I"/>
    <property type="match status" value="1"/>
</dbReference>
<reference evidence="2 5" key="3">
    <citation type="submission" date="2018-08" db="EMBL/GenBank/DDBJ databases">
        <title>Complete genome of the Arcobacter marinus type strain JCM 15502.</title>
        <authorList>
            <person name="Miller W.G."/>
            <person name="Yee E."/>
            <person name="Huynh S."/>
            <person name="Parker C.T."/>
        </authorList>
    </citation>
    <scope>NUCLEOTIDE SEQUENCE [LARGE SCALE GENOMIC DNA]</scope>
    <source>
        <strain evidence="2 5">JCM 15502</strain>
    </source>
</reference>
<protein>
    <submittedName>
        <fullName evidence="2 3">N-acetylneuraminate synthase</fullName>
        <ecNumber evidence="2">2.5.1.101</ecNumber>
    </submittedName>
</protein>
<dbReference type="InterPro" id="IPR013785">
    <property type="entry name" value="Aldolase_TIM"/>
</dbReference>
<evidence type="ECO:0000313" key="2">
    <source>
        <dbReference type="EMBL" id="AXX88368.1"/>
    </source>
</evidence>
<dbReference type="EC" id="2.5.1.101" evidence="2"/>
<organism evidence="2 5">
    <name type="scientific">Malaciobacter marinus</name>
    <dbReference type="NCBI Taxonomy" id="505249"/>
    <lineage>
        <taxon>Bacteria</taxon>
        <taxon>Pseudomonadati</taxon>
        <taxon>Campylobacterota</taxon>
        <taxon>Epsilonproteobacteria</taxon>
        <taxon>Campylobacterales</taxon>
        <taxon>Arcobacteraceae</taxon>
        <taxon>Malaciobacter</taxon>
    </lineage>
</organism>
<dbReference type="InterPro" id="IPR006190">
    <property type="entry name" value="SAF_AFP_Neu5Ac"/>
</dbReference>
<dbReference type="PANTHER" id="PTHR42966">
    <property type="entry name" value="N-ACETYLNEURAMINATE SYNTHASE"/>
    <property type="match status" value="1"/>
</dbReference>
<sequence length="359" mass="40598">MNNNRFKIGENEISHNSKTYFIADIAANHDGDLEKAKELIYMAKEAGADAAKFQHFKAKTIVSDYGFKNLGSKSSHQKTWKKSVYDVYKDAEVPLSWTQTLYETCQKANIDFFTSPYDIKEIEDINKYVPAYKVGSGDITFHDIVMKMAQYQKPILVATGASKIDEVINLMAKIKQINKNIVLMQCNTNYTANNENFKYIQLNVLKAYAQMFPNAILGLSDHTLGHTTVLGAVALGAKVIEKHFTDNNNLEGPDHKFSMNPKTWKEMVDRTRELEYALGDSIKKVEDNEKETHILQRRCLRASKDLKAGETITEDMIEALRPAPKGAILPCDIYEILGKTLNNDLILGSELKWSDIKNA</sequence>
<dbReference type="RefSeq" id="WP_099309853.1">
    <property type="nucleotide sequence ID" value="NZ_CP032101.1"/>
</dbReference>
<dbReference type="EMBL" id="NXAO01000002">
    <property type="protein sequence ID" value="PHO16634.1"/>
    <property type="molecule type" value="Genomic_DNA"/>
</dbReference>
<evidence type="ECO:0000259" key="1">
    <source>
        <dbReference type="PROSITE" id="PS50844"/>
    </source>
</evidence>
<dbReference type="Pfam" id="PF08666">
    <property type="entry name" value="SAF"/>
    <property type="match status" value="1"/>
</dbReference>
<dbReference type="GO" id="GO:0047444">
    <property type="term" value="F:N-acylneuraminate-9-phosphate synthase activity"/>
    <property type="evidence" value="ECO:0007669"/>
    <property type="project" value="TreeGrafter"/>
</dbReference>
<dbReference type="InterPro" id="IPR013132">
    <property type="entry name" value="PseI/NeuA/B-like_N"/>
</dbReference>
<dbReference type="InterPro" id="IPR057736">
    <property type="entry name" value="SAF_PseI/NeuA/NeuB"/>
</dbReference>
<reference evidence="4" key="1">
    <citation type="submission" date="2017-09" db="EMBL/GenBank/DDBJ databases">
        <title>Arcobacter canalis sp. nov., a new species isolated from a water canal contaminated with urban sewage.</title>
        <authorList>
            <person name="Perez-Cataluna A."/>
            <person name="Salas-Masso N."/>
            <person name="Figueras M.J."/>
        </authorList>
    </citation>
    <scope>NUCLEOTIDE SEQUENCE [LARGE SCALE GENOMIC DNA]</scope>
    <source>
        <strain evidence="4">CECT 7727</strain>
    </source>
</reference>
<dbReference type="Proteomes" id="UP000264693">
    <property type="component" value="Chromosome"/>
</dbReference>
<evidence type="ECO:0000313" key="3">
    <source>
        <dbReference type="EMBL" id="PHO16634.1"/>
    </source>
</evidence>
<name>A0A347TP40_9BACT</name>
<dbReference type="GO" id="GO:0016051">
    <property type="term" value="P:carbohydrate biosynthetic process"/>
    <property type="evidence" value="ECO:0007669"/>
    <property type="project" value="InterPro"/>
</dbReference>
<dbReference type="Gene3D" id="3.90.1210.10">
    <property type="entry name" value="Antifreeze-like/N-acetylneuraminic acid synthase C-terminal domain"/>
    <property type="match status" value="1"/>
</dbReference>
<dbReference type="SUPFAM" id="SSF51269">
    <property type="entry name" value="AFP III-like domain"/>
    <property type="match status" value="1"/>
</dbReference>
<evidence type="ECO:0000313" key="5">
    <source>
        <dbReference type="Proteomes" id="UP000264693"/>
    </source>
</evidence>
<dbReference type="Proteomes" id="UP000224740">
    <property type="component" value="Unassembled WGS sequence"/>
</dbReference>
<keyword evidence="2" id="KW-0808">Transferase</keyword>
<dbReference type="PROSITE" id="PS50844">
    <property type="entry name" value="AFP_LIKE"/>
    <property type="match status" value="1"/>
</dbReference>
<keyword evidence="4" id="KW-1185">Reference proteome</keyword>
<dbReference type="SMART" id="SM00858">
    <property type="entry name" value="SAF"/>
    <property type="match status" value="1"/>
</dbReference>
<dbReference type="InterPro" id="IPR013974">
    <property type="entry name" value="SAF"/>
</dbReference>
<dbReference type="KEGG" id="amar:AMRN_2670"/>
<dbReference type="Pfam" id="PF03102">
    <property type="entry name" value="NeuB"/>
    <property type="match status" value="1"/>
</dbReference>
<dbReference type="CDD" id="cd11615">
    <property type="entry name" value="SAF_NeuB_like"/>
    <property type="match status" value="1"/>
</dbReference>
<dbReference type="EMBL" id="CP032101">
    <property type="protein sequence ID" value="AXX88368.1"/>
    <property type="molecule type" value="Genomic_DNA"/>
</dbReference>
<evidence type="ECO:0000313" key="4">
    <source>
        <dbReference type="Proteomes" id="UP000224740"/>
    </source>
</evidence>
<dbReference type="PANTHER" id="PTHR42966:SF2">
    <property type="entry name" value="PSEUDAMINIC ACID SYNTHASE"/>
    <property type="match status" value="1"/>
</dbReference>
<gene>
    <name evidence="2" type="ORF">AMRN_2670</name>
    <name evidence="3" type="ORF">CPH92_00435</name>
</gene>
<dbReference type="AlphaFoldDB" id="A0A347TP40"/>
<dbReference type="InterPro" id="IPR036732">
    <property type="entry name" value="AFP_Neu5c_C_sf"/>
</dbReference>
<proteinExistence type="predicted"/>
<accession>A0A347TP40</accession>